<dbReference type="EMBL" id="ADVL01000668">
    <property type="protein sequence ID" value="EFH10415.1"/>
    <property type="molecule type" value="Genomic_DNA"/>
</dbReference>
<reference evidence="2 3" key="1">
    <citation type="submission" date="2010-04" db="EMBL/GenBank/DDBJ databases">
        <authorList>
            <person name="Qin X."/>
            <person name="Bachman B."/>
            <person name="Battles P."/>
            <person name="Bell A."/>
            <person name="Bess C."/>
            <person name="Bickham C."/>
            <person name="Chaboub L."/>
            <person name="Chen D."/>
            <person name="Coyle M."/>
            <person name="Deiros D.R."/>
            <person name="Dinh H."/>
            <person name="Forbes L."/>
            <person name="Fowler G."/>
            <person name="Francisco L."/>
            <person name="Fu Q."/>
            <person name="Gubbala S."/>
            <person name="Hale W."/>
            <person name="Han Y."/>
            <person name="Hemphill L."/>
            <person name="Highlander S.K."/>
            <person name="Hirani K."/>
            <person name="Hogues M."/>
            <person name="Jackson L."/>
            <person name="Jakkamsetti A."/>
            <person name="Javaid M."/>
            <person name="Jiang H."/>
            <person name="Korchina V."/>
            <person name="Kovar C."/>
            <person name="Lara F."/>
            <person name="Lee S."/>
            <person name="Mata R."/>
            <person name="Mathew T."/>
            <person name="Moen C."/>
            <person name="Morales K."/>
            <person name="Munidasa M."/>
            <person name="Nazareth L."/>
            <person name="Ngo R."/>
            <person name="Nguyen L."/>
            <person name="Okwuonu G."/>
            <person name="Ongeri F."/>
            <person name="Patil S."/>
            <person name="Petrosino J."/>
            <person name="Pham C."/>
            <person name="Pham P."/>
            <person name="Pu L.-L."/>
            <person name="Puazo M."/>
            <person name="Raj R."/>
            <person name="Reid J."/>
            <person name="Rouhana J."/>
            <person name="Saada N."/>
            <person name="Shang Y."/>
            <person name="Simmons D."/>
            <person name="Thornton R."/>
            <person name="Warren J."/>
            <person name="Weissenberger G."/>
            <person name="Zhang J."/>
            <person name="Zhang L."/>
            <person name="Zhou C."/>
            <person name="Zhu D."/>
            <person name="Muzny D."/>
            <person name="Worley K."/>
            <person name="Gibbs R."/>
        </authorList>
    </citation>
    <scope>NUCLEOTIDE SEQUENCE [LARGE SCALE GENOMIC DNA]</scope>
    <source>
        <strain evidence="2 3">ATCC 49957</strain>
    </source>
</reference>
<dbReference type="Proteomes" id="UP000005324">
    <property type="component" value="Unassembled WGS sequence"/>
</dbReference>
<evidence type="ECO:0000313" key="3">
    <source>
        <dbReference type="Proteomes" id="UP000005324"/>
    </source>
</evidence>
<evidence type="ECO:0000256" key="1">
    <source>
        <dbReference type="SAM" id="MobiDB-lite"/>
    </source>
</evidence>
<feature type="region of interest" description="Disordered" evidence="1">
    <location>
        <begin position="97"/>
        <end position="157"/>
    </location>
</feature>
<proteinExistence type="predicted"/>
<organism evidence="2 3">
    <name type="scientific">Pseudoroseomonas cervicalis ATCC 49957</name>
    <dbReference type="NCBI Taxonomy" id="525371"/>
    <lineage>
        <taxon>Bacteria</taxon>
        <taxon>Pseudomonadati</taxon>
        <taxon>Pseudomonadota</taxon>
        <taxon>Alphaproteobacteria</taxon>
        <taxon>Acetobacterales</taxon>
        <taxon>Roseomonadaceae</taxon>
        <taxon>Roseomonas</taxon>
    </lineage>
</organism>
<comment type="caution">
    <text evidence="2">The sequence shown here is derived from an EMBL/GenBank/DDBJ whole genome shotgun (WGS) entry which is preliminary data.</text>
</comment>
<evidence type="ECO:0000313" key="2">
    <source>
        <dbReference type="EMBL" id="EFH10415.1"/>
    </source>
</evidence>
<feature type="compositionally biased region" description="Basic residues" evidence="1">
    <location>
        <begin position="116"/>
        <end position="127"/>
    </location>
</feature>
<dbReference type="HOGENOM" id="CLU_1681729_0_0_5"/>
<sequence>RRLHRAQPVMEGAEQPPRRLLRLRRKAALGLGQQVVQRRLDRLLGQGRVLHRGTAIAAQPHQQGAGLLEAQRHRTLPSHPAGFCDGARHIPPWDRFFRSRMPPEMAKLRQDCVRPRRDHQARRRRAPRPGPGQDGGRSRPRPAAPPAAGRGRRRYRG</sequence>
<feature type="compositionally biased region" description="Basic and acidic residues" evidence="1">
    <location>
        <begin position="106"/>
        <end position="115"/>
    </location>
</feature>
<dbReference type="AlphaFoldDB" id="D5RQK2"/>
<gene>
    <name evidence="2" type="ORF">HMPREF0731_3364</name>
</gene>
<protein>
    <submittedName>
        <fullName evidence="2">Uncharacterized protein</fullName>
    </submittedName>
</protein>
<feature type="non-terminal residue" evidence="2">
    <location>
        <position position="1"/>
    </location>
</feature>
<keyword evidence="3" id="KW-1185">Reference proteome</keyword>
<name>D5RQK2_9PROT</name>
<accession>D5RQK2</accession>